<gene>
    <name evidence="2" type="ORF">S12H4_19117</name>
</gene>
<dbReference type="Pfam" id="PF00535">
    <property type="entry name" value="Glycos_transf_2"/>
    <property type="match status" value="1"/>
</dbReference>
<dbReference type="AlphaFoldDB" id="X1SQU9"/>
<sequence length="77" mass="9132">MSKRIVSVIIPTYKRNRTLERAIQSVLNQSFDDFEIIIVDDNDETSEYRKLNENLMKNFQNNDKIIYLKHKTNLNAA</sequence>
<name>X1SQU9_9ZZZZ</name>
<organism evidence="2">
    <name type="scientific">marine sediment metagenome</name>
    <dbReference type="NCBI Taxonomy" id="412755"/>
    <lineage>
        <taxon>unclassified sequences</taxon>
        <taxon>metagenomes</taxon>
        <taxon>ecological metagenomes</taxon>
    </lineage>
</organism>
<feature type="non-terminal residue" evidence="2">
    <location>
        <position position="77"/>
    </location>
</feature>
<evidence type="ECO:0000259" key="1">
    <source>
        <dbReference type="Pfam" id="PF00535"/>
    </source>
</evidence>
<dbReference type="CDD" id="cd00761">
    <property type="entry name" value="Glyco_tranf_GTA_type"/>
    <property type="match status" value="1"/>
</dbReference>
<dbReference type="InterPro" id="IPR001173">
    <property type="entry name" value="Glyco_trans_2-like"/>
</dbReference>
<feature type="domain" description="Glycosyltransferase 2-like" evidence="1">
    <location>
        <begin position="7"/>
        <end position="74"/>
    </location>
</feature>
<dbReference type="PANTHER" id="PTHR43685:SF2">
    <property type="entry name" value="GLYCOSYLTRANSFERASE 2-LIKE DOMAIN-CONTAINING PROTEIN"/>
    <property type="match status" value="1"/>
</dbReference>
<comment type="caution">
    <text evidence="2">The sequence shown here is derived from an EMBL/GenBank/DDBJ whole genome shotgun (WGS) entry which is preliminary data.</text>
</comment>
<accession>X1SQU9</accession>
<protein>
    <recommendedName>
        <fullName evidence="1">Glycosyltransferase 2-like domain-containing protein</fullName>
    </recommendedName>
</protein>
<reference evidence="2" key="1">
    <citation type="journal article" date="2014" name="Front. Microbiol.">
        <title>High frequency of phylogenetically diverse reductive dehalogenase-homologous genes in deep subseafloor sedimentary metagenomes.</title>
        <authorList>
            <person name="Kawai M."/>
            <person name="Futagami T."/>
            <person name="Toyoda A."/>
            <person name="Takaki Y."/>
            <person name="Nishi S."/>
            <person name="Hori S."/>
            <person name="Arai W."/>
            <person name="Tsubouchi T."/>
            <person name="Morono Y."/>
            <person name="Uchiyama I."/>
            <person name="Ito T."/>
            <person name="Fujiyama A."/>
            <person name="Inagaki F."/>
            <person name="Takami H."/>
        </authorList>
    </citation>
    <scope>NUCLEOTIDE SEQUENCE</scope>
    <source>
        <strain evidence="2">Expedition CK06-06</strain>
    </source>
</reference>
<dbReference type="SUPFAM" id="SSF53448">
    <property type="entry name" value="Nucleotide-diphospho-sugar transferases"/>
    <property type="match status" value="1"/>
</dbReference>
<dbReference type="InterPro" id="IPR029044">
    <property type="entry name" value="Nucleotide-diphossugar_trans"/>
</dbReference>
<dbReference type="PANTHER" id="PTHR43685">
    <property type="entry name" value="GLYCOSYLTRANSFERASE"/>
    <property type="match status" value="1"/>
</dbReference>
<proteinExistence type="predicted"/>
<dbReference type="EMBL" id="BARW01009519">
    <property type="protein sequence ID" value="GAI81486.1"/>
    <property type="molecule type" value="Genomic_DNA"/>
</dbReference>
<evidence type="ECO:0000313" key="2">
    <source>
        <dbReference type="EMBL" id="GAI81486.1"/>
    </source>
</evidence>
<dbReference type="InterPro" id="IPR050834">
    <property type="entry name" value="Glycosyltransf_2"/>
</dbReference>
<dbReference type="Gene3D" id="3.90.550.10">
    <property type="entry name" value="Spore Coat Polysaccharide Biosynthesis Protein SpsA, Chain A"/>
    <property type="match status" value="1"/>
</dbReference>